<sequence length="320" mass="35991">LFSRIHSANQTALRMLDSVRACMKELMYLRWIKFYGKAKVWILLSPALALVLFLFIGGLGFGIAESLNYMPIIGLDDPNLDAYRSIFNDKAFYRSLLLTLHVAITPTLLAVIGALAFGLVLRQSFRGKRFFTFLFSFNLPIPHVVGAIGILFLFSQSGFFARIGHALGWVDMPSDFPILVNDPYAIGIIFEYVWKETPFIGVIVLAILQSIGEDYEAVAQTLGANRWQRFRYVLLPLVLPGVLIVSVAVMAFFFGDFVIPTILGQTYPTVLAVEAVKDYTHYDLRNHPIGVAQALIIAVLGTMLVFVYMYLNRKFIRSDK</sequence>
<dbReference type="GO" id="GO:0016020">
    <property type="term" value="C:membrane"/>
    <property type="evidence" value="ECO:0007669"/>
    <property type="project" value="UniProtKB-SubCell"/>
</dbReference>
<feature type="transmembrane region" description="Helical" evidence="5">
    <location>
        <begin position="232"/>
        <end position="254"/>
    </location>
</feature>
<evidence type="ECO:0000256" key="4">
    <source>
        <dbReference type="ARBA" id="ARBA00023136"/>
    </source>
</evidence>
<dbReference type="EMBL" id="UINC01022624">
    <property type="protein sequence ID" value="SVA92635.1"/>
    <property type="molecule type" value="Genomic_DNA"/>
</dbReference>
<evidence type="ECO:0000256" key="5">
    <source>
        <dbReference type="SAM" id="Phobius"/>
    </source>
</evidence>
<feature type="transmembrane region" description="Helical" evidence="5">
    <location>
        <begin position="192"/>
        <end position="211"/>
    </location>
</feature>
<protein>
    <recommendedName>
        <fullName evidence="6">ABC transmembrane type-1 domain-containing protein</fullName>
    </recommendedName>
</protein>
<evidence type="ECO:0000313" key="7">
    <source>
        <dbReference type="EMBL" id="SVA92635.1"/>
    </source>
</evidence>
<comment type="subcellular location">
    <subcellularLocation>
        <location evidence="1">Membrane</location>
        <topology evidence="1">Multi-pass membrane protein</topology>
    </subcellularLocation>
</comment>
<dbReference type="AlphaFoldDB" id="A0A381ZTL5"/>
<gene>
    <name evidence="7" type="ORF">METZ01_LOCUS145489</name>
</gene>
<feature type="transmembrane region" description="Helical" evidence="5">
    <location>
        <begin position="98"/>
        <end position="121"/>
    </location>
</feature>
<feature type="domain" description="ABC transmembrane type-1" evidence="6">
    <location>
        <begin position="96"/>
        <end position="308"/>
    </location>
</feature>
<accession>A0A381ZTL5</accession>
<dbReference type="InterPro" id="IPR035906">
    <property type="entry name" value="MetI-like_sf"/>
</dbReference>
<evidence type="ECO:0000256" key="1">
    <source>
        <dbReference type="ARBA" id="ARBA00004141"/>
    </source>
</evidence>
<dbReference type="InterPro" id="IPR052730">
    <property type="entry name" value="Sugar_ABC_transporter"/>
</dbReference>
<dbReference type="CDD" id="cd06261">
    <property type="entry name" value="TM_PBP2"/>
    <property type="match status" value="1"/>
</dbReference>
<reference evidence="7" key="1">
    <citation type="submission" date="2018-05" db="EMBL/GenBank/DDBJ databases">
        <authorList>
            <person name="Lanie J.A."/>
            <person name="Ng W.-L."/>
            <person name="Kazmierczak K.M."/>
            <person name="Andrzejewski T.M."/>
            <person name="Davidsen T.M."/>
            <person name="Wayne K.J."/>
            <person name="Tettelin H."/>
            <person name="Glass J.I."/>
            <person name="Rusch D."/>
            <person name="Podicherti R."/>
            <person name="Tsui H.-C.T."/>
            <person name="Winkler M.E."/>
        </authorList>
    </citation>
    <scope>NUCLEOTIDE SEQUENCE</scope>
</reference>
<dbReference type="Gene3D" id="1.10.3720.10">
    <property type="entry name" value="MetI-like"/>
    <property type="match status" value="1"/>
</dbReference>
<dbReference type="PANTHER" id="PTHR43759">
    <property type="entry name" value="TREHALOSE TRANSPORT SYSTEM PERMEASE PROTEIN SUGA"/>
    <property type="match status" value="1"/>
</dbReference>
<evidence type="ECO:0000256" key="2">
    <source>
        <dbReference type="ARBA" id="ARBA00022692"/>
    </source>
</evidence>
<dbReference type="SUPFAM" id="SSF161098">
    <property type="entry name" value="MetI-like"/>
    <property type="match status" value="1"/>
</dbReference>
<keyword evidence="3 5" id="KW-1133">Transmembrane helix</keyword>
<keyword evidence="4 5" id="KW-0472">Membrane</keyword>
<feature type="non-terminal residue" evidence="7">
    <location>
        <position position="1"/>
    </location>
</feature>
<feature type="transmembrane region" description="Helical" evidence="5">
    <location>
        <begin position="289"/>
        <end position="311"/>
    </location>
</feature>
<feature type="transmembrane region" description="Helical" evidence="5">
    <location>
        <begin position="40"/>
        <end position="64"/>
    </location>
</feature>
<organism evidence="7">
    <name type="scientific">marine metagenome</name>
    <dbReference type="NCBI Taxonomy" id="408172"/>
    <lineage>
        <taxon>unclassified sequences</taxon>
        <taxon>metagenomes</taxon>
        <taxon>ecological metagenomes</taxon>
    </lineage>
</organism>
<keyword evidence="2 5" id="KW-0812">Transmembrane</keyword>
<dbReference type="PROSITE" id="PS50928">
    <property type="entry name" value="ABC_TM1"/>
    <property type="match status" value="1"/>
</dbReference>
<dbReference type="PANTHER" id="PTHR43759:SF1">
    <property type="entry name" value="GLUCOSE IMPORT SYSTEM PERMEASE PROTEIN GLCT"/>
    <property type="match status" value="1"/>
</dbReference>
<dbReference type="GO" id="GO:0055085">
    <property type="term" value="P:transmembrane transport"/>
    <property type="evidence" value="ECO:0007669"/>
    <property type="project" value="InterPro"/>
</dbReference>
<evidence type="ECO:0000256" key="3">
    <source>
        <dbReference type="ARBA" id="ARBA00022989"/>
    </source>
</evidence>
<feature type="transmembrane region" description="Helical" evidence="5">
    <location>
        <begin position="133"/>
        <end position="154"/>
    </location>
</feature>
<dbReference type="InterPro" id="IPR000515">
    <property type="entry name" value="MetI-like"/>
</dbReference>
<proteinExistence type="predicted"/>
<evidence type="ECO:0000259" key="6">
    <source>
        <dbReference type="PROSITE" id="PS50928"/>
    </source>
</evidence>
<name>A0A381ZTL5_9ZZZZ</name>
<dbReference type="Pfam" id="PF00528">
    <property type="entry name" value="BPD_transp_1"/>
    <property type="match status" value="1"/>
</dbReference>